<dbReference type="InterPro" id="IPR013789">
    <property type="entry name" value="PTS_EIIA_man"/>
</dbReference>
<dbReference type="SUPFAM" id="SSF53062">
    <property type="entry name" value="PTS system fructose IIA component-like"/>
    <property type="match status" value="1"/>
</dbReference>
<evidence type="ECO:0000256" key="6">
    <source>
        <dbReference type="ARBA" id="ARBA00022679"/>
    </source>
</evidence>
<evidence type="ECO:0000256" key="3">
    <source>
        <dbReference type="ARBA" id="ARBA00022490"/>
    </source>
</evidence>
<dbReference type="PANTHER" id="PTHR33799:SF1">
    <property type="entry name" value="PTS SYSTEM MANNOSE-SPECIFIC EIIAB COMPONENT-RELATED"/>
    <property type="match status" value="1"/>
</dbReference>
<dbReference type="Proteomes" id="UP001559623">
    <property type="component" value="Unassembled WGS sequence"/>
</dbReference>
<dbReference type="Pfam" id="PF03610">
    <property type="entry name" value="EIIA-man"/>
    <property type="match status" value="1"/>
</dbReference>
<feature type="domain" description="PTS EIIA type-4" evidence="9">
    <location>
        <begin position="1"/>
        <end position="127"/>
    </location>
</feature>
<keyword evidence="2" id="KW-0813">Transport</keyword>
<dbReference type="EC" id="2.7.1.-" evidence="10"/>
<name>A0ABV3X3W6_9FIRM</name>
<dbReference type="InterPro" id="IPR036662">
    <property type="entry name" value="PTS_EIIA_man-typ_sf"/>
</dbReference>
<gene>
    <name evidence="10" type="ORF">QCO44_04390</name>
</gene>
<evidence type="ECO:0000313" key="11">
    <source>
        <dbReference type="Proteomes" id="UP001559623"/>
    </source>
</evidence>
<dbReference type="InterPro" id="IPR004701">
    <property type="entry name" value="PTS_EIIA_man-typ"/>
</dbReference>
<comment type="caution">
    <text evidence="10">The sequence shown here is derived from an EMBL/GenBank/DDBJ whole genome shotgun (WGS) entry which is preliminary data.</text>
</comment>
<proteinExistence type="predicted"/>
<dbReference type="CDD" id="cd00006">
    <property type="entry name" value="PTS_IIA_man"/>
    <property type="match status" value="1"/>
</dbReference>
<evidence type="ECO:0000259" key="9">
    <source>
        <dbReference type="PROSITE" id="PS51096"/>
    </source>
</evidence>
<keyword evidence="7" id="KW-0598">Phosphotransferase system</keyword>
<keyword evidence="8" id="KW-0418">Kinase</keyword>
<dbReference type="PANTHER" id="PTHR33799">
    <property type="entry name" value="PTS PERMEASE-RELATED-RELATED"/>
    <property type="match status" value="1"/>
</dbReference>
<protein>
    <submittedName>
        <fullName evidence="10">Mannose/fructose/sorbose PTS transporter subunit IIA</fullName>
        <ecNumber evidence="10">2.7.1.-</ecNumber>
    </submittedName>
</protein>
<keyword evidence="11" id="KW-1185">Reference proteome</keyword>
<dbReference type="InterPro" id="IPR051471">
    <property type="entry name" value="Bacterial_PTS_sugar_comp"/>
</dbReference>
<evidence type="ECO:0000256" key="2">
    <source>
        <dbReference type="ARBA" id="ARBA00022448"/>
    </source>
</evidence>
<reference evidence="10 11" key="1">
    <citation type="submission" date="2023-04" db="EMBL/GenBank/DDBJ databases">
        <title>Genome Sequence of Selenomonas sputigena ATCC 33150.</title>
        <authorList>
            <person name="Miller D.P."/>
            <person name="Anvari S."/>
            <person name="Polson S.W."/>
            <person name="Macdonald M."/>
            <person name="Mcdowell J.V."/>
        </authorList>
    </citation>
    <scope>NUCLEOTIDE SEQUENCE [LARGE SCALE GENOMIC DNA]</scope>
    <source>
        <strain evidence="10 11">ATCC 33150</strain>
    </source>
</reference>
<keyword evidence="5" id="KW-0762">Sugar transport</keyword>
<organism evidence="10 11">
    <name type="scientific">Selenomonas sputigena</name>
    <dbReference type="NCBI Taxonomy" id="69823"/>
    <lineage>
        <taxon>Bacteria</taxon>
        <taxon>Bacillati</taxon>
        <taxon>Bacillota</taxon>
        <taxon>Negativicutes</taxon>
        <taxon>Selenomonadales</taxon>
        <taxon>Selenomonadaceae</taxon>
        <taxon>Selenomonas</taxon>
    </lineage>
</organism>
<evidence type="ECO:0000256" key="7">
    <source>
        <dbReference type="ARBA" id="ARBA00022683"/>
    </source>
</evidence>
<dbReference type="PROSITE" id="PS51096">
    <property type="entry name" value="PTS_EIIA_TYPE_4"/>
    <property type="match status" value="1"/>
</dbReference>
<comment type="subcellular location">
    <subcellularLocation>
        <location evidence="1">Cytoplasm</location>
    </subcellularLocation>
</comment>
<dbReference type="InterPro" id="IPR033887">
    <property type="entry name" value="PTS_IIA_man"/>
</dbReference>
<evidence type="ECO:0000256" key="4">
    <source>
        <dbReference type="ARBA" id="ARBA00022553"/>
    </source>
</evidence>
<dbReference type="GO" id="GO:0016740">
    <property type="term" value="F:transferase activity"/>
    <property type="evidence" value="ECO:0007669"/>
    <property type="project" value="UniProtKB-KW"/>
</dbReference>
<evidence type="ECO:0000256" key="1">
    <source>
        <dbReference type="ARBA" id="ARBA00004496"/>
    </source>
</evidence>
<evidence type="ECO:0000313" key="10">
    <source>
        <dbReference type="EMBL" id="MEX5284885.1"/>
    </source>
</evidence>
<keyword evidence="6 10" id="KW-0808">Transferase</keyword>
<dbReference type="Gene3D" id="3.40.50.510">
    <property type="entry name" value="Phosphotransferase system, mannose-type IIA component"/>
    <property type="match status" value="1"/>
</dbReference>
<dbReference type="RefSeq" id="WP_368846604.1">
    <property type="nucleotide sequence ID" value="NZ_CP194411.1"/>
</dbReference>
<evidence type="ECO:0000256" key="5">
    <source>
        <dbReference type="ARBA" id="ARBA00022597"/>
    </source>
</evidence>
<sequence>MFAIIVGTHGRLAEELLASAEMIFGEAENIASVPLVPGEGADDVAAKYEAALERLDASGGALFLLDLFGGTPYNAACRLVLKNEKYGIVTGVNLPMLVEMANAQAMDEGTDIRSLMEKAVEAGKKGMQLFHKSTVSD</sequence>
<keyword evidence="3" id="KW-0963">Cytoplasm</keyword>
<dbReference type="NCBIfam" id="TIGR00824">
    <property type="entry name" value="EIIA-man"/>
    <property type="match status" value="1"/>
</dbReference>
<evidence type="ECO:0000256" key="8">
    <source>
        <dbReference type="ARBA" id="ARBA00022777"/>
    </source>
</evidence>
<accession>A0ABV3X3W6</accession>
<dbReference type="EMBL" id="JARVLH010000002">
    <property type="protein sequence ID" value="MEX5284885.1"/>
    <property type="molecule type" value="Genomic_DNA"/>
</dbReference>
<keyword evidence="4" id="KW-0597">Phosphoprotein</keyword>